<dbReference type="AlphaFoldDB" id="A0A9D2Q8Y3"/>
<accession>A0A9D2Q8Y3</accession>
<dbReference type="InterPro" id="IPR051785">
    <property type="entry name" value="MMCE/EMCE_epimerase"/>
</dbReference>
<evidence type="ECO:0000256" key="1">
    <source>
        <dbReference type="ARBA" id="ARBA00022723"/>
    </source>
</evidence>
<evidence type="ECO:0000313" key="3">
    <source>
        <dbReference type="Proteomes" id="UP000823902"/>
    </source>
</evidence>
<dbReference type="GO" id="GO:0046491">
    <property type="term" value="P:L-methylmalonyl-CoA metabolic process"/>
    <property type="evidence" value="ECO:0007669"/>
    <property type="project" value="TreeGrafter"/>
</dbReference>
<proteinExistence type="predicted"/>
<dbReference type="InterPro" id="IPR029068">
    <property type="entry name" value="Glyas_Bleomycin-R_OHBP_Dase"/>
</dbReference>
<dbReference type="GO" id="GO:0046872">
    <property type="term" value="F:metal ion binding"/>
    <property type="evidence" value="ECO:0007669"/>
    <property type="project" value="UniProtKB-KW"/>
</dbReference>
<reference evidence="2" key="1">
    <citation type="journal article" date="2021" name="PeerJ">
        <title>Extensive microbial diversity within the chicken gut microbiome revealed by metagenomics and culture.</title>
        <authorList>
            <person name="Gilroy R."/>
            <person name="Ravi A."/>
            <person name="Getino M."/>
            <person name="Pursley I."/>
            <person name="Horton D.L."/>
            <person name="Alikhan N.F."/>
            <person name="Baker D."/>
            <person name="Gharbi K."/>
            <person name="Hall N."/>
            <person name="Watson M."/>
            <person name="Adriaenssens E.M."/>
            <person name="Foster-Nyarko E."/>
            <person name="Jarju S."/>
            <person name="Secka A."/>
            <person name="Antonio M."/>
            <person name="Oren A."/>
            <person name="Chaudhuri R.R."/>
            <person name="La Ragione R."/>
            <person name="Hildebrand F."/>
            <person name="Pallen M.J."/>
        </authorList>
    </citation>
    <scope>NUCLEOTIDE SEQUENCE</scope>
    <source>
        <strain evidence="2">CHK196-7946</strain>
    </source>
</reference>
<sequence>MKLGKIIHLGIVVEDLEKAVKIYEETLGIGPWEIQDAREFFAQMRVNGGHGLEIRTAMFHGDGYEIELITPTGEGVYADWLREKGPGLHHVKFDTADSYQTITGEAEKISGRPPYLNVEWPDGRPLVAYADLLKEAGLLIEVSGGEEA</sequence>
<dbReference type="Pfam" id="PF13669">
    <property type="entry name" value="Glyoxalase_4"/>
    <property type="match status" value="1"/>
</dbReference>
<name>A0A9D2Q8Y3_9FIRM</name>
<gene>
    <name evidence="2" type="ORF">H9697_09095</name>
</gene>
<organism evidence="2 3">
    <name type="scientific">Candidatus Mediterraneibacter faecavium</name>
    <dbReference type="NCBI Taxonomy" id="2838668"/>
    <lineage>
        <taxon>Bacteria</taxon>
        <taxon>Bacillati</taxon>
        <taxon>Bacillota</taxon>
        <taxon>Clostridia</taxon>
        <taxon>Lachnospirales</taxon>
        <taxon>Lachnospiraceae</taxon>
        <taxon>Mediterraneibacter</taxon>
    </lineage>
</organism>
<dbReference type="PANTHER" id="PTHR43048">
    <property type="entry name" value="METHYLMALONYL-COA EPIMERASE"/>
    <property type="match status" value="1"/>
</dbReference>
<comment type="caution">
    <text evidence="2">The sequence shown here is derived from an EMBL/GenBank/DDBJ whole genome shotgun (WGS) entry which is preliminary data.</text>
</comment>
<protein>
    <submittedName>
        <fullName evidence="2">VOC family protein</fullName>
    </submittedName>
</protein>
<dbReference type="SUPFAM" id="SSF54593">
    <property type="entry name" value="Glyoxalase/Bleomycin resistance protein/Dihydroxybiphenyl dioxygenase"/>
    <property type="match status" value="1"/>
</dbReference>
<evidence type="ECO:0000313" key="2">
    <source>
        <dbReference type="EMBL" id="HJC75082.1"/>
    </source>
</evidence>
<dbReference type="GO" id="GO:0004493">
    <property type="term" value="F:methylmalonyl-CoA epimerase activity"/>
    <property type="evidence" value="ECO:0007669"/>
    <property type="project" value="TreeGrafter"/>
</dbReference>
<keyword evidence="1" id="KW-0479">Metal-binding</keyword>
<dbReference type="PANTHER" id="PTHR43048:SF3">
    <property type="entry name" value="METHYLMALONYL-COA EPIMERASE, MITOCHONDRIAL"/>
    <property type="match status" value="1"/>
</dbReference>
<reference evidence="2" key="2">
    <citation type="submission" date="2021-04" db="EMBL/GenBank/DDBJ databases">
        <authorList>
            <person name="Gilroy R."/>
        </authorList>
    </citation>
    <scope>NUCLEOTIDE SEQUENCE</scope>
    <source>
        <strain evidence="2">CHK196-7946</strain>
    </source>
</reference>
<dbReference type="Proteomes" id="UP000823902">
    <property type="component" value="Unassembled WGS sequence"/>
</dbReference>
<dbReference type="EMBL" id="DWVY01000047">
    <property type="protein sequence ID" value="HJC75082.1"/>
    <property type="molecule type" value="Genomic_DNA"/>
</dbReference>
<dbReference type="Gene3D" id="3.10.180.10">
    <property type="entry name" value="2,3-Dihydroxybiphenyl 1,2-Dioxygenase, domain 1"/>
    <property type="match status" value="1"/>
</dbReference>